<dbReference type="GO" id="GO:0016020">
    <property type="term" value="C:membrane"/>
    <property type="evidence" value="ECO:0007669"/>
    <property type="project" value="UniProtKB-SubCell"/>
</dbReference>
<evidence type="ECO:0000256" key="3">
    <source>
        <dbReference type="ARBA" id="ARBA00022989"/>
    </source>
</evidence>
<feature type="transmembrane region" description="Helical" evidence="5">
    <location>
        <begin position="78"/>
        <end position="100"/>
    </location>
</feature>
<evidence type="ECO:0000256" key="1">
    <source>
        <dbReference type="ARBA" id="ARBA00004141"/>
    </source>
</evidence>
<keyword evidence="2 5" id="KW-0812">Transmembrane</keyword>
<accession>A0A0N4V3M6</accession>
<organism evidence="6">
    <name type="scientific">Enterobius vermicularis</name>
    <name type="common">Human pinworm</name>
    <dbReference type="NCBI Taxonomy" id="51028"/>
    <lineage>
        <taxon>Eukaryota</taxon>
        <taxon>Metazoa</taxon>
        <taxon>Ecdysozoa</taxon>
        <taxon>Nematoda</taxon>
        <taxon>Chromadorea</taxon>
        <taxon>Rhabditida</taxon>
        <taxon>Spirurina</taxon>
        <taxon>Oxyuridomorpha</taxon>
        <taxon>Oxyuroidea</taxon>
        <taxon>Oxyuridae</taxon>
        <taxon>Enterobius</taxon>
    </lineage>
</organism>
<sequence length="211" mass="22846">LFFAFSPNRLNSCGRLHSLARCQVIVGLIVLILAALADFLSSNESAIRLVALVECCSVYFIVTGVIGILGAASHRQSLLIAFMVMSIHVIMIFVPAIVIVSSFDIHFHQAECFAQCDWHLLATSLPKDSKCQILCGANVTDNQRSQMSRLGTDFKLDAGIIAASILELIFALGSAILCGRKLGAVCRQTNKDEEVPIMNVSALCFVELVSD</sequence>
<dbReference type="InterPro" id="IPR007237">
    <property type="entry name" value="CD20-like"/>
</dbReference>
<keyword evidence="3 5" id="KW-1133">Transmembrane helix</keyword>
<evidence type="ECO:0000256" key="5">
    <source>
        <dbReference type="SAM" id="Phobius"/>
    </source>
</evidence>
<feature type="transmembrane region" description="Helical" evidence="5">
    <location>
        <begin position="46"/>
        <end position="71"/>
    </location>
</feature>
<dbReference type="Pfam" id="PF04103">
    <property type="entry name" value="CD20"/>
    <property type="match status" value="1"/>
</dbReference>
<reference evidence="6" key="1">
    <citation type="submission" date="2017-02" db="UniProtKB">
        <authorList>
            <consortium name="WormBaseParasite"/>
        </authorList>
    </citation>
    <scope>IDENTIFICATION</scope>
</reference>
<keyword evidence="4 5" id="KW-0472">Membrane</keyword>
<evidence type="ECO:0000256" key="2">
    <source>
        <dbReference type="ARBA" id="ARBA00022692"/>
    </source>
</evidence>
<evidence type="ECO:0000256" key="4">
    <source>
        <dbReference type="ARBA" id="ARBA00023136"/>
    </source>
</evidence>
<dbReference type="AlphaFoldDB" id="A0A0N4V3M6"/>
<comment type="subcellular location">
    <subcellularLocation>
        <location evidence="1">Membrane</location>
        <topology evidence="1">Multi-pass membrane protein</topology>
    </subcellularLocation>
</comment>
<feature type="transmembrane region" description="Helical" evidence="5">
    <location>
        <begin position="20"/>
        <end position="40"/>
    </location>
</feature>
<evidence type="ECO:0000313" key="6">
    <source>
        <dbReference type="WBParaSite" id="EVEC_0000466401-mRNA-1"/>
    </source>
</evidence>
<dbReference type="WBParaSite" id="EVEC_0000466401-mRNA-1">
    <property type="protein sequence ID" value="EVEC_0000466401-mRNA-1"/>
    <property type="gene ID" value="EVEC_0000466401"/>
</dbReference>
<protein>
    <submittedName>
        <fullName evidence="6">Tetraspanin</fullName>
    </submittedName>
</protein>
<feature type="transmembrane region" description="Helical" evidence="5">
    <location>
        <begin position="158"/>
        <end position="178"/>
    </location>
</feature>
<proteinExistence type="predicted"/>
<name>A0A0N4V3M6_ENTVE</name>